<proteinExistence type="predicted"/>
<feature type="region of interest" description="Disordered" evidence="7">
    <location>
        <begin position="370"/>
        <end position="405"/>
    </location>
</feature>
<reference evidence="9" key="1">
    <citation type="submission" date="2012-04" db="EMBL/GenBank/DDBJ databases">
        <title>The Genome Sequence of Loa loa.</title>
        <authorList>
            <consortium name="The Broad Institute Genome Sequencing Platform"/>
            <consortium name="Broad Institute Genome Sequencing Center for Infectious Disease"/>
            <person name="Nutman T.B."/>
            <person name="Fink D.L."/>
            <person name="Russ C."/>
            <person name="Young S."/>
            <person name="Zeng Q."/>
            <person name="Gargeya S."/>
            <person name="Alvarado L."/>
            <person name="Berlin A."/>
            <person name="Chapman S.B."/>
            <person name="Chen Z."/>
            <person name="Freedman E."/>
            <person name="Gellesch M."/>
            <person name="Goldberg J."/>
            <person name="Griggs A."/>
            <person name="Gujja S."/>
            <person name="Heilman E.R."/>
            <person name="Heiman D."/>
            <person name="Howarth C."/>
            <person name="Mehta T."/>
            <person name="Neiman D."/>
            <person name="Pearson M."/>
            <person name="Roberts A."/>
            <person name="Saif S."/>
            <person name="Shea T."/>
            <person name="Shenoy N."/>
            <person name="Sisk P."/>
            <person name="Stolte C."/>
            <person name="Sykes S."/>
            <person name="White J."/>
            <person name="Yandava C."/>
            <person name="Haas B."/>
            <person name="Henn M.R."/>
            <person name="Nusbaum C."/>
            <person name="Birren B."/>
        </authorList>
    </citation>
    <scope>NUCLEOTIDE SEQUENCE [LARGE SCALE GENOMIC DNA]</scope>
</reference>
<dbReference type="PROSITE" id="PS50845">
    <property type="entry name" value="RETICULON"/>
    <property type="match status" value="1"/>
</dbReference>
<evidence type="ECO:0000256" key="5">
    <source>
        <dbReference type="ARBA" id="ARBA00023136"/>
    </source>
</evidence>
<evidence type="ECO:0000256" key="7">
    <source>
        <dbReference type="SAM" id="MobiDB-lite"/>
    </source>
</evidence>
<dbReference type="InterPro" id="IPR046964">
    <property type="entry name" value="RTN1-4"/>
</dbReference>
<dbReference type="CTD" id="9938871"/>
<organism evidence="9">
    <name type="scientific">Loa loa</name>
    <name type="common">Eye worm</name>
    <name type="synonym">Filaria loa</name>
    <dbReference type="NCBI Taxonomy" id="7209"/>
    <lineage>
        <taxon>Eukaryota</taxon>
        <taxon>Metazoa</taxon>
        <taxon>Ecdysozoa</taxon>
        <taxon>Nematoda</taxon>
        <taxon>Chromadorea</taxon>
        <taxon>Rhabditida</taxon>
        <taxon>Spirurina</taxon>
        <taxon>Spiruromorpha</taxon>
        <taxon>Filarioidea</taxon>
        <taxon>Onchocercidae</taxon>
        <taxon>Loa</taxon>
    </lineage>
</organism>
<dbReference type="PANTHER" id="PTHR45799">
    <property type="entry name" value="RETICULON-LIKE PROTEIN"/>
    <property type="match status" value="1"/>
</dbReference>
<feature type="transmembrane region" description="Helical" evidence="6">
    <location>
        <begin position="451"/>
        <end position="476"/>
    </location>
</feature>
<comment type="subcellular location">
    <subcellularLocation>
        <location evidence="1 6">Endoplasmic reticulum membrane</location>
        <topology evidence="1 6">Multi-pass membrane protein</topology>
    </subcellularLocation>
</comment>
<protein>
    <recommendedName>
        <fullName evidence="6">Reticulon-like protein</fullName>
    </recommendedName>
</protein>
<evidence type="ECO:0000256" key="1">
    <source>
        <dbReference type="ARBA" id="ARBA00004477"/>
    </source>
</evidence>
<dbReference type="PANTHER" id="PTHR45799:SF2">
    <property type="entry name" value="RETICULON-LIKE PROTEIN"/>
    <property type="match status" value="1"/>
</dbReference>
<dbReference type="GO" id="GO:0030424">
    <property type="term" value="C:axon"/>
    <property type="evidence" value="ECO:0007669"/>
    <property type="project" value="TreeGrafter"/>
</dbReference>
<evidence type="ECO:0000259" key="8">
    <source>
        <dbReference type="PROSITE" id="PS50845"/>
    </source>
</evidence>
<dbReference type="Gene3D" id="1.20.5.2480">
    <property type="match status" value="1"/>
</dbReference>
<evidence type="ECO:0000256" key="2">
    <source>
        <dbReference type="ARBA" id="ARBA00022692"/>
    </source>
</evidence>
<evidence type="ECO:0000256" key="6">
    <source>
        <dbReference type="RuleBase" id="RU363132"/>
    </source>
</evidence>
<evidence type="ECO:0000256" key="4">
    <source>
        <dbReference type="ARBA" id="ARBA00022989"/>
    </source>
</evidence>
<dbReference type="GO" id="GO:0005789">
    <property type="term" value="C:endoplasmic reticulum membrane"/>
    <property type="evidence" value="ECO:0007669"/>
    <property type="project" value="UniProtKB-SubCell"/>
</dbReference>
<name>A0A1S0UM62_LOALO</name>
<dbReference type="InterPro" id="IPR003388">
    <property type="entry name" value="Reticulon"/>
</dbReference>
<sequence>MELGFRTCSKQLTTQTVGGEDTYDVIASPSGSSDGSSEFVKVEHSDVQQSIGLVGDTLSFRMLQMHNVGADEKKTRDRRYPVENLMDHGFESEEPYSGILPRTEEFAESVVEKMSDIAKTGVGKVVDASNKAVSDAKVVGEALDDTVHLFGDKLKEMAGQSKDMGHQTLETANDTASKMLSSTAQKAGNVGADVAHLVDEGAKAMHTFEGEFDDLTREISDTTHHAADILTNTLQKAEIAGDPLKEHDAGRHTMLHEPAHGAYQGGYPSEQWGLDWRQYASEAADINASHPDLEVEASVKAVQSAGNAINDEIADVHDHVDMITKMFTASAPQHDDSSAEESMFDRKGPLTIPHQASEDIIQLDRGFDSPKQSGFEVSPRPPTPPKELDDEDVKPTTIDLGQTTGRSLASGEHLSSILKNSAQGVRFDFKDLDARFLDIVYWRDPKKSGAVLGITLLTLLVFANFPLIAVLSYVGLSVLGGTLGFRIYKLIEAQIKKTDGANPYRAYLENREFHLPKEKVHQQVDALIEHVQFISNKLRRLFLVESIVDSVKFGLLLWALTYVSCWFSGLSLLILAILALFTIPKVYEVYQEPIDRNVFKTKQRIDDINKMIGEKVPFLKKSTTNACEISHEKSY</sequence>
<dbReference type="RefSeq" id="XP_020307455.1">
    <property type="nucleotide sequence ID" value="XM_020449084.1"/>
</dbReference>
<accession>A0A1S0UM62</accession>
<dbReference type="OrthoDB" id="567788at2759"/>
<feature type="domain" description="Reticulon" evidence="8">
    <location>
        <begin position="436"/>
        <end position="635"/>
    </location>
</feature>
<dbReference type="EMBL" id="JH712068">
    <property type="protein sequence ID" value="EJD76669.1"/>
    <property type="molecule type" value="Genomic_DNA"/>
</dbReference>
<evidence type="ECO:0000256" key="3">
    <source>
        <dbReference type="ARBA" id="ARBA00022824"/>
    </source>
</evidence>
<feature type="transmembrane region" description="Helical" evidence="6">
    <location>
        <begin position="555"/>
        <end position="581"/>
    </location>
</feature>
<dbReference type="GeneID" id="9938871"/>
<dbReference type="InParanoid" id="A0A1S0UM62"/>
<gene>
    <name evidence="9" type="ORF">LOAG_16431</name>
</gene>
<evidence type="ECO:0000313" key="9">
    <source>
        <dbReference type="EMBL" id="EJD76669.1"/>
    </source>
</evidence>
<dbReference type="KEGG" id="loa:LOAG_16431"/>
<keyword evidence="3 6" id="KW-0256">Endoplasmic reticulum</keyword>
<dbReference type="Pfam" id="PF02453">
    <property type="entry name" value="Reticulon"/>
    <property type="match status" value="1"/>
</dbReference>
<keyword evidence="2 6" id="KW-0812">Transmembrane</keyword>
<keyword evidence="5 6" id="KW-0472">Membrane</keyword>
<keyword evidence="4 6" id="KW-1133">Transmembrane helix</keyword>
<dbReference type="AlphaFoldDB" id="A0A1S0UM62"/>